<dbReference type="PANTHER" id="PTHR43156">
    <property type="entry name" value="STAGE II SPORULATION PROTEIN E-RELATED"/>
    <property type="match status" value="1"/>
</dbReference>
<dbReference type="InterPro" id="IPR045768">
    <property type="entry name" value="SpoIIE_N"/>
</dbReference>
<dbReference type="EMBL" id="DXIQ01000088">
    <property type="protein sequence ID" value="HIV39804.1"/>
    <property type="molecule type" value="Genomic_DNA"/>
</dbReference>
<dbReference type="Pfam" id="PF19732">
    <property type="entry name" value="SpoIIE_N"/>
    <property type="match status" value="1"/>
</dbReference>
<reference evidence="3" key="1">
    <citation type="journal article" date="2021" name="PeerJ">
        <title>Extensive microbial diversity within the chicken gut microbiome revealed by metagenomics and culture.</title>
        <authorList>
            <person name="Gilroy R."/>
            <person name="Ravi A."/>
            <person name="Getino M."/>
            <person name="Pursley I."/>
            <person name="Horton D.L."/>
            <person name="Alikhan N.F."/>
            <person name="Baker D."/>
            <person name="Gharbi K."/>
            <person name="Hall N."/>
            <person name="Watson M."/>
            <person name="Adriaenssens E.M."/>
            <person name="Foster-Nyarko E."/>
            <person name="Jarju S."/>
            <person name="Secka A."/>
            <person name="Antonio M."/>
            <person name="Oren A."/>
            <person name="Chaudhuri R.R."/>
            <person name="La Ragione R."/>
            <person name="Hildebrand F."/>
            <person name="Pallen M.J."/>
        </authorList>
    </citation>
    <scope>NUCLEOTIDE SEQUENCE</scope>
    <source>
        <strain evidence="3">CHK195-9823</strain>
    </source>
</reference>
<dbReference type="PROSITE" id="PS51746">
    <property type="entry name" value="PPM_2"/>
    <property type="match status" value="1"/>
</dbReference>
<protein>
    <submittedName>
        <fullName evidence="3">SpoIIE family protein phosphatase</fullName>
    </submittedName>
</protein>
<dbReference type="InterPro" id="IPR036457">
    <property type="entry name" value="PPM-type-like_dom_sf"/>
</dbReference>
<dbReference type="Pfam" id="PF07228">
    <property type="entry name" value="SpoIIE"/>
    <property type="match status" value="1"/>
</dbReference>
<dbReference type="SMART" id="SM00331">
    <property type="entry name" value="PP2C_SIG"/>
    <property type="match status" value="1"/>
</dbReference>
<evidence type="ECO:0000256" key="1">
    <source>
        <dbReference type="ARBA" id="ARBA00022801"/>
    </source>
</evidence>
<accession>A0A9D1PFV4</accession>
<dbReference type="InterPro" id="IPR001932">
    <property type="entry name" value="PPM-type_phosphatase-like_dom"/>
</dbReference>
<dbReference type="Proteomes" id="UP000886814">
    <property type="component" value="Unassembled WGS sequence"/>
</dbReference>
<dbReference type="PANTHER" id="PTHR43156:SF2">
    <property type="entry name" value="STAGE II SPORULATION PROTEIN E"/>
    <property type="match status" value="1"/>
</dbReference>
<feature type="domain" description="PPM-type phosphatase" evidence="2">
    <location>
        <begin position="283"/>
        <end position="492"/>
    </location>
</feature>
<evidence type="ECO:0000259" key="2">
    <source>
        <dbReference type="PROSITE" id="PS51746"/>
    </source>
</evidence>
<evidence type="ECO:0000313" key="3">
    <source>
        <dbReference type="EMBL" id="HIV39804.1"/>
    </source>
</evidence>
<sequence>MQEWIIAMLVISVLLLLRDMAKTIFSEMKKSAAALDYDRHPQKEKMQRYAESFQKLANSFYGMPCRKDYLSSSELKDLIEEAKEDVCRKCSLSQVCWTQHYPQTYQRLYGILRILEEKDEEKLRKARADLTGVCVNQGKLVQELQRIMDRERQNLIWNNKLLENRMAVAQQLGEMAQLMKFLSRDLFDLTEADMQLREDFARKLKKRHIRLRNLWTLDQPDGKQRYYAELCTRGGTCIPGSEAAEALSQLCGCPMTVKSEGKTLITKDYGILGFMEEVNFKILYGAAKITKEKENVSGDNYTCAAEENGQFFICLSDGMGSGLEASRESETVVDTLEQLVEAGFSGETAAKMVNSVLNLKNRDGRFSTVDISIVDLYSGMCHFLKAGAATTFIKRSHWVEAISSTSLALGLVQQADFESSTKKLYEGDFLIMVTDGVLDALPGEEPEETMKEIIMEVNTTAAQELGKGILERVLTYCEYRATDDMTVLAAGLWRK</sequence>
<evidence type="ECO:0000313" key="4">
    <source>
        <dbReference type="Proteomes" id="UP000886814"/>
    </source>
</evidence>
<reference evidence="3" key="2">
    <citation type="submission" date="2021-04" db="EMBL/GenBank/DDBJ databases">
        <authorList>
            <person name="Gilroy R."/>
        </authorList>
    </citation>
    <scope>NUCLEOTIDE SEQUENCE</scope>
    <source>
        <strain evidence="3">CHK195-9823</strain>
    </source>
</reference>
<dbReference type="GO" id="GO:0016791">
    <property type="term" value="F:phosphatase activity"/>
    <property type="evidence" value="ECO:0007669"/>
    <property type="project" value="TreeGrafter"/>
</dbReference>
<name>A0A9D1PFV4_9FIRM</name>
<dbReference type="SUPFAM" id="SSF81606">
    <property type="entry name" value="PP2C-like"/>
    <property type="match status" value="1"/>
</dbReference>
<keyword evidence="1" id="KW-0378">Hydrolase</keyword>
<gene>
    <name evidence="3" type="ORF">H9747_12555</name>
</gene>
<dbReference type="Gene3D" id="3.60.40.10">
    <property type="entry name" value="PPM-type phosphatase domain"/>
    <property type="match status" value="1"/>
</dbReference>
<dbReference type="InterPro" id="IPR052016">
    <property type="entry name" value="Bact_Sigma-Reg"/>
</dbReference>
<dbReference type="AlphaFoldDB" id="A0A9D1PFV4"/>
<comment type="caution">
    <text evidence="3">The sequence shown here is derived from an EMBL/GenBank/DDBJ whole genome shotgun (WGS) entry which is preliminary data.</text>
</comment>
<proteinExistence type="predicted"/>
<organism evidence="3 4">
    <name type="scientific">Candidatus Blautia stercorigallinarum</name>
    <dbReference type="NCBI Taxonomy" id="2838501"/>
    <lineage>
        <taxon>Bacteria</taxon>
        <taxon>Bacillati</taxon>
        <taxon>Bacillota</taxon>
        <taxon>Clostridia</taxon>
        <taxon>Lachnospirales</taxon>
        <taxon>Lachnospiraceae</taxon>
        <taxon>Blautia</taxon>
    </lineage>
</organism>